<keyword evidence="2" id="KW-0479">Metal-binding</keyword>
<proteinExistence type="inferred from homology"/>
<dbReference type="InterPro" id="IPR001128">
    <property type="entry name" value="Cyt_P450"/>
</dbReference>
<dbReference type="InterPro" id="IPR036396">
    <property type="entry name" value="Cyt_P450_sf"/>
</dbReference>
<dbReference type="GO" id="GO:0005506">
    <property type="term" value="F:iron ion binding"/>
    <property type="evidence" value="ECO:0007669"/>
    <property type="project" value="InterPro"/>
</dbReference>
<gene>
    <name evidence="4" type="ORF">COLO4_00421</name>
</gene>
<evidence type="ECO:0000256" key="2">
    <source>
        <dbReference type="ARBA" id="ARBA00022723"/>
    </source>
</evidence>
<dbReference type="PANTHER" id="PTHR47955:SF15">
    <property type="entry name" value="CYTOCHROME P450 71A2-LIKE"/>
    <property type="match status" value="1"/>
</dbReference>
<dbReference type="PANTHER" id="PTHR47955">
    <property type="entry name" value="CYTOCHROME P450 FAMILY 71 PROTEIN"/>
    <property type="match status" value="1"/>
</dbReference>
<sequence>MLRLGNISVLVVSSVDATQEVMKTHDLIFSNKPIFGSDEKILVGKGLAIAPYGEYWRKMRSITVLHLLSNKRLQSFKAVREEEIALLIQKFKESSLLSLSVDLTELLATLTNDVVCRVAFRRKYGDDGEYNFKDILDEFMLLLGSFDIGNFIPWLGWVNHVNGVNSRVNRVAKWFDNFLDKVIDEHIEDRRRGRNGCGEKNMDFVDVLLQIQEDDNIPGFSLERNGIKGTIS</sequence>
<dbReference type="OrthoDB" id="1470350at2759"/>
<comment type="caution">
    <text evidence="4">The sequence shown here is derived from an EMBL/GenBank/DDBJ whole genome shotgun (WGS) entry which is preliminary data.</text>
</comment>
<dbReference type="Proteomes" id="UP000187203">
    <property type="component" value="Unassembled WGS sequence"/>
</dbReference>
<dbReference type="AlphaFoldDB" id="A0A1R3L405"/>
<evidence type="ECO:0000313" key="5">
    <source>
        <dbReference type="Proteomes" id="UP000187203"/>
    </source>
</evidence>
<keyword evidence="3" id="KW-0408">Iron</keyword>
<dbReference type="GO" id="GO:0004497">
    <property type="term" value="F:monooxygenase activity"/>
    <property type="evidence" value="ECO:0007669"/>
    <property type="project" value="InterPro"/>
</dbReference>
<dbReference type="SUPFAM" id="SSF48264">
    <property type="entry name" value="Cytochrome P450"/>
    <property type="match status" value="1"/>
</dbReference>
<dbReference type="STRING" id="93759.A0A1R3L405"/>
<organism evidence="4 5">
    <name type="scientific">Corchorus olitorius</name>
    <dbReference type="NCBI Taxonomy" id="93759"/>
    <lineage>
        <taxon>Eukaryota</taxon>
        <taxon>Viridiplantae</taxon>
        <taxon>Streptophyta</taxon>
        <taxon>Embryophyta</taxon>
        <taxon>Tracheophyta</taxon>
        <taxon>Spermatophyta</taxon>
        <taxon>Magnoliopsida</taxon>
        <taxon>eudicotyledons</taxon>
        <taxon>Gunneridae</taxon>
        <taxon>Pentapetalae</taxon>
        <taxon>rosids</taxon>
        <taxon>malvids</taxon>
        <taxon>Malvales</taxon>
        <taxon>Malvaceae</taxon>
        <taxon>Grewioideae</taxon>
        <taxon>Apeibeae</taxon>
        <taxon>Corchorus</taxon>
    </lineage>
</organism>
<dbReference type="EMBL" id="AWUE01002443">
    <property type="protein sequence ID" value="OMP14018.1"/>
    <property type="molecule type" value="Genomic_DNA"/>
</dbReference>
<comment type="similarity">
    <text evidence="1">Belongs to the cytochrome P450 family.</text>
</comment>
<dbReference type="Pfam" id="PF00067">
    <property type="entry name" value="p450"/>
    <property type="match status" value="1"/>
</dbReference>
<evidence type="ECO:0000256" key="1">
    <source>
        <dbReference type="ARBA" id="ARBA00010617"/>
    </source>
</evidence>
<protein>
    <submittedName>
        <fullName evidence="4">Cytochrome P450</fullName>
    </submittedName>
</protein>
<dbReference type="GO" id="GO:0020037">
    <property type="term" value="F:heme binding"/>
    <property type="evidence" value="ECO:0007669"/>
    <property type="project" value="InterPro"/>
</dbReference>
<reference evidence="5" key="1">
    <citation type="submission" date="2013-09" db="EMBL/GenBank/DDBJ databases">
        <title>Corchorus olitorius genome sequencing.</title>
        <authorList>
            <person name="Alam M."/>
            <person name="Haque M.S."/>
            <person name="Islam M.S."/>
            <person name="Emdad E.M."/>
            <person name="Islam M.M."/>
            <person name="Ahmed B."/>
            <person name="Halim A."/>
            <person name="Hossen Q.M.M."/>
            <person name="Hossain M.Z."/>
            <person name="Ahmed R."/>
            <person name="Khan M.M."/>
            <person name="Islam R."/>
            <person name="Rashid M.M."/>
            <person name="Khan S.A."/>
            <person name="Rahman M.S."/>
            <person name="Alam M."/>
            <person name="Yahiya A.S."/>
            <person name="Khan M.S."/>
            <person name="Azam M.S."/>
            <person name="Haque T."/>
            <person name="Lashkar M.Z.H."/>
            <person name="Akhand A.I."/>
            <person name="Morshed G."/>
            <person name="Roy S."/>
            <person name="Uddin K.S."/>
            <person name="Rabeya T."/>
            <person name="Hossain A.S."/>
            <person name="Chowdhury A."/>
            <person name="Snigdha A.R."/>
            <person name="Mortoza M.S."/>
            <person name="Matin S.A."/>
            <person name="Hoque S.M.E."/>
            <person name="Islam M.K."/>
            <person name="Roy D.K."/>
            <person name="Haider R."/>
            <person name="Moosa M.M."/>
            <person name="Elias S.M."/>
            <person name="Hasan A.M."/>
            <person name="Jahan S."/>
            <person name="Shafiuddin M."/>
            <person name="Mahmood N."/>
            <person name="Shommy N.S."/>
        </authorList>
    </citation>
    <scope>NUCLEOTIDE SEQUENCE [LARGE SCALE GENOMIC DNA]</scope>
    <source>
        <strain evidence="5">cv. O-4</strain>
    </source>
</reference>
<evidence type="ECO:0000313" key="4">
    <source>
        <dbReference type="EMBL" id="OMP14018.1"/>
    </source>
</evidence>
<accession>A0A1R3L405</accession>
<evidence type="ECO:0000256" key="3">
    <source>
        <dbReference type="ARBA" id="ARBA00023004"/>
    </source>
</evidence>
<feature type="non-terminal residue" evidence="4">
    <location>
        <position position="232"/>
    </location>
</feature>
<dbReference type="GO" id="GO:0016705">
    <property type="term" value="F:oxidoreductase activity, acting on paired donors, with incorporation or reduction of molecular oxygen"/>
    <property type="evidence" value="ECO:0007669"/>
    <property type="project" value="InterPro"/>
</dbReference>
<keyword evidence="5" id="KW-1185">Reference proteome</keyword>
<name>A0A1R3L405_9ROSI</name>
<dbReference type="Gene3D" id="1.10.630.10">
    <property type="entry name" value="Cytochrome P450"/>
    <property type="match status" value="1"/>
</dbReference>